<dbReference type="PROSITE" id="PS51257">
    <property type="entry name" value="PROKAR_LIPOPROTEIN"/>
    <property type="match status" value="1"/>
</dbReference>
<dbReference type="PANTHER" id="PTHR30576">
    <property type="entry name" value="COLANIC BIOSYNTHESIS UDP-GLUCOSE LIPID CARRIER TRANSFERASE"/>
    <property type="match status" value="1"/>
</dbReference>
<dbReference type="InterPro" id="IPR003362">
    <property type="entry name" value="Bact_transf"/>
</dbReference>
<dbReference type="RefSeq" id="WP_264514347.1">
    <property type="nucleotide sequence ID" value="NZ_JAPDDR010000007.1"/>
</dbReference>
<gene>
    <name evidence="3" type="ORF">OJ996_14595</name>
</gene>
<name>A0ABT3G4R0_9BACT</name>
<keyword evidence="3" id="KW-0808">Transferase</keyword>
<proteinExistence type="inferred from homology"/>
<comment type="caution">
    <text evidence="3">The sequence shown here is derived from an EMBL/GenBank/DDBJ whole genome shotgun (WGS) entry which is preliminary data.</text>
</comment>
<dbReference type="PANTHER" id="PTHR30576:SF10">
    <property type="entry name" value="SLL5057 PROTEIN"/>
    <property type="match status" value="1"/>
</dbReference>
<dbReference type="EMBL" id="JAPDDR010000007">
    <property type="protein sequence ID" value="MCW1914813.1"/>
    <property type="molecule type" value="Genomic_DNA"/>
</dbReference>
<organism evidence="3 4">
    <name type="scientific">Luteolibacter rhizosphaerae</name>
    <dbReference type="NCBI Taxonomy" id="2989719"/>
    <lineage>
        <taxon>Bacteria</taxon>
        <taxon>Pseudomonadati</taxon>
        <taxon>Verrucomicrobiota</taxon>
        <taxon>Verrucomicrobiia</taxon>
        <taxon>Verrucomicrobiales</taxon>
        <taxon>Verrucomicrobiaceae</taxon>
        <taxon>Luteolibacter</taxon>
    </lineage>
</organism>
<keyword evidence="4" id="KW-1185">Reference proteome</keyword>
<evidence type="ECO:0000313" key="3">
    <source>
        <dbReference type="EMBL" id="MCW1914813.1"/>
    </source>
</evidence>
<evidence type="ECO:0000256" key="1">
    <source>
        <dbReference type="ARBA" id="ARBA00006464"/>
    </source>
</evidence>
<sequence>MPAWKRFSDLLCVILSLPLAIPLMLAIACWIKLVSRGPALFRQERIGFGGKRFTLYKFRSMHPGAPTRDHEAHVGRLVESDSPMIKLDLLGDSRLITGGSFLRSAGLDELPQLLNVMLGEMSLVGPRPCLLEEYGFFTLSQRERFTVLPGLTGFWQVNGKNRTTFREMNAMDVHYARRCSPVLDLGIVLLTPLTLVGQMADCLARRRRLSPPASDAPVLGYGVQGMTDRV</sequence>
<reference evidence="3" key="1">
    <citation type="submission" date="2022-10" db="EMBL/GenBank/DDBJ databases">
        <title>Luteolibacter sp. GHJ8, whole genome shotgun sequencing project.</title>
        <authorList>
            <person name="Zhao G."/>
            <person name="Shen L."/>
        </authorList>
    </citation>
    <scope>NUCLEOTIDE SEQUENCE</scope>
    <source>
        <strain evidence="3">GHJ8</strain>
    </source>
</reference>
<dbReference type="Proteomes" id="UP001165653">
    <property type="component" value="Unassembled WGS sequence"/>
</dbReference>
<evidence type="ECO:0000259" key="2">
    <source>
        <dbReference type="Pfam" id="PF02397"/>
    </source>
</evidence>
<feature type="domain" description="Bacterial sugar transferase" evidence="2">
    <location>
        <begin position="5"/>
        <end position="195"/>
    </location>
</feature>
<evidence type="ECO:0000313" key="4">
    <source>
        <dbReference type="Proteomes" id="UP001165653"/>
    </source>
</evidence>
<comment type="similarity">
    <text evidence="1">Belongs to the bacterial sugar transferase family.</text>
</comment>
<dbReference type="GO" id="GO:0016740">
    <property type="term" value="F:transferase activity"/>
    <property type="evidence" value="ECO:0007669"/>
    <property type="project" value="UniProtKB-KW"/>
</dbReference>
<dbReference type="Pfam" id="PF02397">
    <property type="entry name" value="Bac_transf"/>
    <property type="match status" value="1"/>
</dbReference>
<accession>A0ABT3G4R0</accession>
<protein>
    <submittedName>
        <fullName evidence="3">Sugar transferase</fullName>
    </submittedName>
</protein>